<gene>
    <name evidence="2" type="ORF">FK178_07555</name>
</gene>
<keyword evidence="3" id="KW-1185">Reference proteome</keyword>
<feature type="transmembrane region" description="Helical" evidence="1">
    <location>
        <begin position="23"/>
        <end position="41"/>
    </location>
</feature>
<accession>A0A5B8YI16</accession>
<protein>
    <submittedName>
        <fullName evidence="2">Uncharacterized protein</fullName>
    </submittedName>
</protein>
<dbReference type="OrthoDB" id="1441444at2"/>
<evidence type="ECO:0000313" key="2">
    <source>
        <dbReference type="EMBL" id="QED37590.1"/>
    </source>
</evidence>
<dbReference type="Proteomes" id="UP000321954">
    <property type="component" value="Chromosome"/>
</dbReference>
<reference evidence="2 3" key="1">
    <citation type="submission" date="2019-08" db="EMBL/GenBank/DDBJ databases">
        <title>Antarcticibacterium arcticum sp. nov., a bacterium isolated from marine sediment of the Canadian Beaufort Sea.</title>
        <authorList>
            <person name="Lee Y.M."/>
            <person name="Baek K."/>
            <person name="Lee D.-H."/>
            <person name="Shin S.C."/>
            <person name="Jin Y.K."/>
            <person name="Park Y."/>
        </authorList>
    </citation>
    <scope>NUCLEOTIDE SEQUENCE [LARGE SCALE GENOMIC DNA]</scope>
    <source>
        <strain evidence="2 3">PAMC 28998</strain>
    </source>
</reference>
<feature type="transmembrane region" description="Helical" evidence="1">
    <location>
        <begin position="86"/>
        <end position="111"/>
    </location>
</feature>
<name>A0A5B8YI16_9FLAO</name>
<sequence>MIWFSLKKLEKRLAKRELSEHHAFRYLVFYLVIFISVGALPEIAPYPGWNWDISRYVITLVIALSATYTAFRINEKGDNRDFLKRYISIAFVTGIWVFMGVLLLRLIYKIIMFVIPLDLYKAINPVIGTNLFLWISFVAGVLVFYMLLLRSFKHIQKLIMHRKNELKNM</sequence>
<organism evidence="2 3">
    <name type="scientific">Antarcticibacterium arcticum</name>
    <dbReference type="NCBI Taxonomy" id="2585771"/>
    <lineage>
        <taxon>Bacteria</taxon>
        <taxon>Pseudomonadati</taxon>
        <taxon>Bacteroidota</taxon>
        <taxon>Flavobacteriia</taxon>
        <taxon>Flavobacteriales</taxon>
        <taxon>Flavobacteriaceae</taxon>
        <taxon>Antarcticibacterium</taxon>
    </lineage>
</organism>
<dbReference type="AlphaFoldDB" id="A0A5B8YI16"/>
<keyword evidence="1" id="KW-1133">Transmembrane helix</keyword>
<feature type="transmembrane region" description="Helical" evidence="1">
    <location>
        <begin position="53"/>
        <end position="74"/>
    </location>
</feature>
<dbReference type="EMBL" id="CP042476">
    <property type="protein sequence ID" value="QED37590.1"/>
    <property type="molecule type" value="Genomic_DNA"/>
</dbReference>
<dbReference type="KEGG" id="anp:FK178_07555"/>
<keyword evidence="1" id="KW-0472">Membrane</keyword>
<feature type="transmembrane region" description="Helical" evidence="1">
    <location>
        <begin position="131"/>
        <end position="152"/>
    </location>
</feature>
<dbReference type="RefSeq" id="WP_146833017.1">
    <property type="nucleotide sequence ID" value="NZ_CP042476.1"/>
</dbReference>
<proteinExistence type="predicted"/>
<keyword evidence="1" id="KW-0812">Transmembrane</keyword>
<evidence type="ECO:0000256" key="1">
    <source>
        <dbReference type="SAM" id="Phobius"/>
    </source>
</evidence>
<evidence type="ECO:0000313" key="3">
    <source>
        <dbReference type="Proteomes" id="UP000321954"/>
    </source>
</evidence>